<dbReference type="SUPFAM" id="SSF51905">
    <property type="entry name" value="FAD/NAD(P)-binding domain"/>
    <property type="match status" value="1"/>
</dbReference>
<gene>
    <name evidence="5" type="ORF">GC098_24170</name>
</gene>
<dbReference type="RefSeq" id="WP_171645858.1">
    <property type="nucleotide sequence ID" value="NZ_WHOA01000165.1"/>
</dbReference>
<dbReference type="PROSITE" id="PS51318">
    <property type="entry name" value="TAT"/>
    <property type="match status" value="1"/>
</dbReference>
<evidence type="ECO:0000313" key="5">
    <source>
        <dbReference type="EMBL" id="NOU74455.1"/>
    </source>
</evidence>
<comment type="cofactor">
    <cofactor evidence="1">
        <name>FAD</name>
        <dbReference type="ChEBI" id="CHEBI:57692"/>
    </cofactor>
</comment>
<dbReference type="Gene3D" id="3.50.50.60">
    <property type="entry name" value="FAD/NAD(P)-binding domain"/>
    <property type="match status" value="1"/>
</dbReference>
<proteinExistence type="inferred from homology"/>
<evidence type="ECO:0000256" key="1">
    <source>
        <dbReference type="ARBA" id="ARBA00001974"/>
    </source>
</evidence>
<evidence type="ECO:0000313" key="6">
    <source>
        <dbReference type="Proteomes" id="UP000616779"/>
    </source>
</evidence>
<dbReference type="Pfam" id="PF01593">
    <property type="entry name" value="Amino_oxidase"/>
    <property type="match status" value="1"/>
</dbReference>
<keyword evidence="6" id="KW-1185">Reference proteome</keyword>
<dbReference type="Gene3D" id="3.90.660.10">
    <property type="match status" value="1"/>
</dbReference>
<evidence type="ECO:0000256" key="2">
    <source>
        <dbReference type="ARBA" id="ARBA00005995"/>
    </source>
</evidence>
<keyword evidence="3" id="KW-0560">Oxidoreductase</keyword>
<dbReference type="InterPro" id="IPR050703">
    <property type="entry name" value="Flavin_MAO"/>
</dbReference>
<accession>A0ABX1Y0S4</accession>
<dbReference type="InterPro" id="IPR002937">
    <property type="entry name" value="Amino_oxidase"/>
</dbReference>
<dbReference type="SUPFAM" id="SSF54373">
    <property type="entry name" value="FAD-linked reductases, C-terminal domain"/>
    <property type="match status" value="1"/>
</dbReference>
<dbReference type="PANTHER" id="PTHR43563:SF1">
    <property type="entry name" value="AMINE OXIDASE [FLAVIN-CONTAINING] B"/>
    <property type="match status" value="1"/>
</dbReference>
<feature type="domain" description="Amine oxidase" evidence="4">
    <location>
        <begin position="84"/>
        <end position="520"/>
    </location>
</feature>
<name>A0ABX1Y0S4_9BACL</name>
<evidence type="ECO:0000256" key="3">
    <source>
        <dbReference type="ARBA" id="ARBA00023002"/>
    </source>
</evidence>
<dbReference type="EMBL" id="WHOA01000165">
    <property type="protein sequence ID" value="NOU74455.1"/>
    <property type="molecule type" value="Genomic_DNA"/>
</dbReference>
<comment type="caution">
    <text evidence="5">The sequence shown here is derived from an EMBL/GenBank/DDBJ whole genome shotgun (WGS) entry which is preliminary data.</text>
</comment>
<dbReference type="PRINTS" id="PR00757">
    <property type="entry name" value="AMINEOXDASEF"/>
</dbReference>
<dbReference type="InterPro" id="IPR001613">
    <property type="entry name" value="Flavin_amine_oxidase"/>
</dbReference>
<reference evidence="5 6" key="1">
    <citation type="submission" date="2019-10" db="EMBL/GenBank/DDBJ databases">
        <title>Description of Paenibacillus terrestris sp. nov.</title>
        <authorList>
            <person name="Carlier A."/>
            <person name="Qi S."/>
        </authorList>
    </citation>
    <scope>NUCLEOTIDE SEQUENCE [LARGE SCALE GENOMIC DNA]</scope>
    <source>
        <strain evidence="5 6">LMG 31458</strain>
    </source>
</reference>
<evidence type="ECO:0000259" key="4">
    <source>
        <dbReference type="Pfam" id="PF01593"/>
    </source>
</evidence>
<comment type="similarity">
    <text evidence="2">Belongs to the flavin monoamine oxidase family.</text>
</comment>
<protein>
    <submittedName>
        <fullName evidence="5">NAD(P)-binding protein</fullName>
    </submittedName>
</protein>
<dbReference type="Gene3D" id="1.10.405.10">
    <property type="entry name" value="Guanine Nucleotide Dissociation Inhibitor, domain 1"/>
    <property type="match status" value="1"/>
</dbReference>
<dbReference type="InterPro" id="IPR006311">
    <property type="entry name" value="TAT_signal"/>
</dbReference>
<dbReference type="Proteomes" id="UP000616779">
    <property type="component" value="Unassembled WGS sequence"/>
</dbReference>
<dbReference type="PANTHER" id="PTHR43563">
    <property type="entry name" value="AMINE OXIDASE"/>
    <property type="match status" value="1"/>
</dbReference>
<dbReference type="InterPro" id="IPR036188">
    <property type="entry name" value="FAD/NAD-bd_sf"/>
</dbReference>
<sequence length="530" mass="57674">MSKTPFMRQMKSAASIAGEAVKRNVPVEQVIEERVQHTISRREFLQKALLASAVLAVPPVVFNVGAKLVNAATAPRVAIVGAGLAGLTAAYRLKQAGINAQVYEASSRIGGRCFTGRNAFNEGQTYEHGGELINTDHADILNLIQELNLQVDDLWAYENGDFRVVMDGSLCSLEEFSRMFLDVWAPLQRDRKAAGDVTLYNHHTARGKQLDNMSIVDWLTANVPNGMNSKFAKEADLAYTASVGLESSKLSALSMIYAMSTSSKEEYSPFGSGGEERYHVRGGNDLIPQGLANKLSGQITLSSPLECIRKNNDGTYSLTFTGRMSSVLADYVILALPVATLRDVEINRAGFRSLKQTAIAELGVGTNSKLALQFTDRHWESLGSSGAFVSDAYQDTWEATRGQTGQSGIMVSFTGGNRGNSFGSGSVNSHAQDFLQLIEHDLPGLSAKWNGKAKLDYWPGYKWTKGSYSCYKVGQYTKFRGILGEPEGNCFFAGEHTSLQFQQFLNGAVETGNLAANKVLSRLNVHSVLT</sequence>
<organism evidence="5 6">
    <name type="scientific">Paenibacillus phytorum</name>
    <dbReference type="NCBI Taxonomy" id="2654977"/>
    <lineage>
        <taxon>Bacteria</taxon>
        <taxon>Bacillati</taxon>
        <taxon>Bacillota</taxon>
        <taxon>Bacilli</taxon>
        <taxon>Bacillales</taxon>
        <taxon>Paenibacillaceae</taxon>
        <taxon>Paenibacillus</taxon>
    </lineage>
</organism>